<reference evidence="1" key="2">
    <citation type="submission" date="2023-01" db="EMBL/GenBank/DDBJ databases">
        <authorList>
            <person name="Petersen C."/>
        </authorList>
    </citation>
    <scope>NUCLEOTIDE SEQUENCE</scope>
    <source>
        <strain evidence="1">IBT 17514</strain>
    </source>
</reference>
<dbReference type="Proteomes" id="UP001215712">
    <property type="component" value="Unassembled WGS sequence"/>
</dbReference>
<comment type="caution">
    <text evidence="1">The sequence shown here is derived from an EMBL/GenBank/DDBJ whole genome shotgun (WGS) entry which is preliminary data.</text>
</comment>
<keyword evidence="2" id="KW-1185">Reference proteome</keyword>
<protein>
    <submittedName>
        <fullName evidence="1">Uncharacterized protein</fullName>
    </submittedName>
</protein>
<sequence>MTTKKTTSTTTTVTIPTATEFCANYVIENEETKLDKYGSEYDEFVFVMWGIKWSGTMEDIEESEIEGLLEDCGITADIHVAIDTAEWGTVAMWNNGETDVVTSCVKLRIQALGGGTPDCQWIYKTSEADDYTAKDSAEAEMTWIYKNHPHVISVPYPLST</sequence>
<evidence type="ECO:0000313" key="1">
    <source>
        <dbReference type="EMBL" id="KAJ5741030.1"/>
    </source>
</evidence>
<name>A0AAD6HXA5_9EURO</name>
<accession>A0AAD6HXA5</accession>
<organism evidence="1 2">
    <name type="scientific">Penicillium malachiteum</name>
    <dbReference type="NCBI Taxonomy" id="1324776"/>
    <lineage>
        <taxon>Eukaryota</taxon>
        <taxon>Fungi</taxon>
        <taxon>Dikarya</taxon>
        <taxon>Ascomycota</taxon>
        <taxon>Pezizomycotina</taxon>
        <taxon>Eurotiomycetes</taxon>
        <taxon>Eurotiomycetidae</taxon>
        <taxon>Eurotiales</taxon>
        <taxon>Aspergillaceae</taxon>
        <taxon>Penicillium</taxon>
    </lineage>
</organism>
<evidence type="ECO:0000313" key="2">
    <source>
        <dbReference type="Proteomes" id="UP001215712"/>
    </source>
</evidence>
<reference evidence="1" key="1">
    <citation type="journal article" date="2023" name="IMA Fungus">
        <title>Comparative genomic study of the Penicillium genus elucidates a diverse pangenome and 15 lateral gene transfer events.</title>
        <authorList>
            <person name="Petersen C."/>
            <person name="Sorensen T."/>
            <person name="Nielsen M.R."/>
            <person name="Sondergaard T.E."/>
            <person name="Sorensen J.L."/>
            <person name="Fitzpatrick D.A."/>
            <person name="Frisvad J.C."/>
            <person name="Nielsen K.L."/>
        </authorList>
    </citation>
    <scope>NUCLEOTIDE SEQUENCE</scope>
    <source>
        <strain evidence="1">IBT 17514</strain>
    </source>
</reference>
<dbReference type="AlphaFoldDB" id="A0AAD6HXA5"/>
<proteinExistence type="predicted"/>
<dbReference type="EMBL" id="JAQJAN010000001">
    <property type="protein sequence ID" value="KAJ5741030.1"/>
    <property type="molecule type" value="Genomic_DNA"/>
</dbReference>
<gene>
    <name evidence="1" type="ORF">N7493_000902</name>
</gene>